<gene>
    <name evidence="1" type="ORF">J0A68_20895</name>
</gene>
<sequence>MTDFTQKFKLKTNPFRLTPATNPNELVWAGFVDIKSKFERRIERSIRIPNSTLVLNWGEYGSGKTHAARYFSKLDVLQDLASKADRAVPYSFVFSLPKGKEPVYSVFISIIDKLDIDHIRASFQHILPRLNDFIDSITANIHIRSVIKAVFESSVPFLDIKKYLYGTMNSSELKSLNSVGILRLLKDDTDYASVISLLFSCLTFNKEVFSCIVVWIDEFEDIAVLNNTNIDKINNFIREILDNVPNNLLLFLNLTQSALISVEDLGQYVYDSVRSRIKERISFDLPSKDVLKLYLKDLLSFFRVGEDVNLFFPFDENVVDRIISEQGNVSIRQFNESLSLLIELADMDDRSPITMEVFREYETDIIWHKD</sequence>
<organism evidence="1 2">
    <name type="scientific">Algoriphagus oliviformis</name>
    <dbReference type="NCBI Taxonomy" id="2811231"/>
    <lineage>
        <taxon>Bacteria</taxon>
        <taxon>Pseudomonadati</taxon>
        <taxon>Bacteroidota</taxon>
        <taxon>Cytophagia</taxon>
        <taxon>Cytophagales</taxon>
        <taxon>Cyclobacteriaceae</taxon>
        <taxon>Algoriphagus</taxon>
    </lineage>
</organism>
<dbReference type="InterPro" id="IPR027417">
    <property type="entry name" value="P-loop_NTPase"/>
</dbReference>
<keyword evidence="2" id="KW-1185">Reference proteome</keyword>
<evidence type="ECO:0000313" key="2">
    <source>
        <dbReference type="Proteomes" id="UP000664317"/>
    </source>
</evidence>
<evidence type="ECO:0000313" key="1">
    <source>
        <dbReference type="EMBL" id="MBN7813426.1"/>
    </source>
</evidence>
<dbReference type="RefSeq" id="WP_206580201.1">
    <property type="nucleotide sequence ID" value="NZ_JAFKCT010000013.1"/>
</dbReference>
<dbReference type="EMBL" id="JAFKCT010000013">
    <property type="protein sequence ID" value="MBN7813426.1"/>
    <property type="molecule type" value="Genomic_DNA"/>
</dbReference>
<dbReference type="Gene3D" id="3.40.50.300">
    <property type="entry name" value="P-loop containing nucleotide triphosphate hydrolases"/>
    <property type="match status" value="1"/>
</dbReference>
<evidence type="ECO:0008006" key="3">
    <source>
        <dbReference type="Google" id="ProtNLM"/>
    </source>
</evidence>
<comment type="caution">
    <text evidence="1">The sequence shown here is derived from an EMBL/GenBank/DDBJ whole genome shotgun (WGS) entry which is preliminary data.</text>
</comment>
<reference evidence="1 2" key="1">
    <citation type="submission" date="2021-03" db="EMBL/GenBank/DDBJ databases">
        <title>novel species isolated from a fishpond in China.</title>
        <authorList>
            <person name="Lu H."/>
            <person name="Cai Z."/>
        </authorList>
    </citation>
    <scope>NUCLEOTIDE SEQUENCE [LARGE SCALE GENOMIC DNA]</scope>
    <source>
        <strain evidence="1 2">H41</strain>
    </source>
</reference>
<name>A0ABS3C8I3_9BACT</name>
<protein>
    <recommendedName>
        <fullName evidence="3">KAP family P-loop domain-containing protein</fullName>
    </recommendedName>
</protein>
<proteinExistence type="predicted"/>
<accession>A0ABS3C8I3</accession>
<dbReference type="Proteomes" id="UP000664317">
    <property type="component" value="Unassembled WGS sequence"/>
</dbReference>
<dbReference type="SUPFAM" id="SSF52540">
    <property type="entry name" value="P-loop containing nucleoside triphosphate hydrolases"/>
    <property type="match status" value="1"/>
</dbReference>